<organism evidence="2 3">
    <name type="scientific">Streptococcus oralis subsp. oralis</name>
    <dbReference type="NCBI Taxonomy" id="1891914"/>
    <lineage>
        <taxon>Bacteria</taxon>
        <taxon>Bacillati</taxon>
        <taxon>Bacillota</taxon>
        <taxon>Bacilli</taxon>
        <taxon>Lactobacillales</taxon>
        <taxon>Streptococcaceae</taxon>
        <taxon>Streptococcus</taxon>
    </lineage>
</organism>
<dbReference type="Proteomes" id="UP000033657">
    <property type="component" value="Unassembled WGS sequence"/>
</dbReference>
<comment type="caution">
    <text evidence="2">The sequence shown here is derived from an EMBL/GenBank/DDBJ whole genome shotgun (WGS) entry which is preliminary data.</text>
</comment>
<sequence>MASSKEYLDFILEQLSELEEMSYRPMMGEYILYYRGKIIGGIYDNRLLLKPVKVVMDQLEQIRLERPYEGAKEMILLEDLEDKSFPARLIRDMYEVLPAPKVKKKA</sequence>
<dbReference type="EMBL" id="JYGM01000001">
    <property type="protein sequence ID" value="KJQ65095.1"/>
    <property type="molecule type" value="Genomic_DNA"/>
</dbReference>
<dbReference type="Pfam" id="PF04993">
    <property type="entry name" value="TfoX_N"/>
    <property type="match status" value="1"/>
</dbReference>
<evidence type="ECO:0000313" key="3">
    <source>
        <dbReference type="Proteomes" id="UP000033657"/>
    </source>
</evidence>
<proteinExistence type="predicted"/>
<dbReference type="Gene3D" id="3.30.1460.30">
    <property type="entry name" value="YgaC/TfoX-N like chaperone"/>
    <property type="match status" value="1"/>
</dbReference>
<dbReference type="PATRIC" id="fig|28037.209.peg.219"/>
<accession>A0A0F2D514</accession>
<dbReference type="RefSeq" id="WP_045590824.1">
    <property type="nucleotide sequence ID" value="NZ_JYGM01000001.1"/>
</dbReference>
<feature type="domain" description="TfoX N-terminal" evidence="1">
    <location>
        <begin position="13"/>
        <end position="72"/>
    </location>
</feature>
<evidence type="ECO:0000313" key="2">
    <source>
        <dbReference type="EMBL" id="KJQ65095.1"/>
    </source>
</evidence>
<reference evidence="2 3" key="1">
    <citation type="submission" date="2015-02" db="EMBL/GenBank/DDBJ databases">
        <title>Evolution of amylase-binding proteins of oral streptococcal species.</title>
        <authorList>
            <person name="Haase E.M."/>
        </authorList>
    </citation>
    <scope>NUCLEOTIDE SEQUENCE [LARGE SCALE GENOMIC DNA]</scope>
    <source>
        <strain evidence="2 3">COL85/1862</strain>
    </source>
</reference>
<name>A0A0F2D514_STROR</name>
<dbReference type="InterPro" id="IPR007076">
    <property type="entry name" value="TfoX_N"/>
</dbReference>
<dbReference type="AlphaFoldDB" id="A0A0F2D514"/>
<gene>
    <name evidence="2" type="ORF">TZ87_00220</name>
</gene>
<dbReference type="OrthoDB" id="9803291at2"/>
<evidence type="ECO:0000259" key="1">
    <source>
        <dbReference type="Pfam" id="PF04993"/>
    </source>
</evidence>
<dbReference type="SUPFAM" id="SSF159894">
    <property type="entry name" value="YgaC/TfoX-N like"/>
    <property type="match status" value="1"/>
</dbReference>
<protein>
    <recommendedName>
        <fullName evidence="1">TfoX N-terminal domain-containing protein</fullName>
    </recommendedName>
</protein>